<dbReference type="EnsemblPlants" id="KEH33235">
    <property type="protein sequence ID" value="KEH33235"/>
    <property type="gene ID" value="MTR_3g029720"/>
</dbReference>
<dbReference type="HOGENOM" id="CLU_2281593_0_0_1"/>
<dbReference type="Pfam" id="PF12222">
    <property type="entry name" value="PNGaseA"/>
    <property type="match status" value="1"/>
</dbReference>
<evidence type="ECO:0000313" key="3">
    <source>
        <dbReference type="EnsemblPlants" id="KEH33235"/>
    </source>
</evidence>
<dbReference type="InterPro" id="IPR056948">
    <property type="entry name" value="PNGaseA_N"/>
</dbReference>
<dbReference type="STRING" id="3880.A0A072V4W3"/>
<evidence type="ECO:0000259" key="1">
    <source>
        <dbReference type="Pfam" id="PF12222"/>
    </source>
</evidence>
<reference evidence="2 4" key="1">
    <citation type="journal article" date="2011" name="Nature">
        <title>The Medicago genome provides insight into the evolution of rhizobial symbioses.</title>
        <authorList>
            <person name="Young N.D."/>
            <person name="Debelle F."/>
            <person name="Oldroyd G.E."/>
            <person name="Geurts R."/>
            <person name="Cannon S.B."/>
            <person name="Udvardi M.K."/>
            <person name="Benedito V.A."/>
            <person name="Mayer K.F."/>
            <person name="Gouzy J."/>
            <person name="Schoof H."/>
            <person name="Van de Peer Y."/>
            <person name="Proost S."/>
            <person name="Cook D.R."/>
            <person name="Meyers B.C."/>
            <person name="Spannagl M."/>
            <person name="Cheung F."/>
            <person name="De Mita S."/>
            <person name="Krishnakumar V."/>
            <person name="Gundlach H."/>
            <person name="Zhou S."/>
            <person name="Mudge J."/>
            <person name="Bharti A.K."/>
            <person name="Murray J.D."/>
            <person name="Naoumkina M.A."/>
            <person name="Rosen B."/>
            <person name="Silverstein K.A."/>
            <person name="Tang H."/>
            <person name="Rombauts S."/>
            <person name="Zhao P.X."/>
            <person name="Zhou P."/>
            <person name="Barbe V."/>
            <person name="Bardou P."/>
            <person name="Bechner M."/>
            <person name="Bellec A."/>
            <person name="Berger A."/>
            <person name="Berges H."/>
            <person name="Bidwell S."/>
            <person name="Bisseling T."/>
            <person name="Choisne N."/>
            <person name="Couloux A."/>
            <person name="Denny R."/>
            <person name="Deshpande S."/>
            <person name="Dai X."/>
            <person name="Doyle J.J."/>
            <person name="Dudez A.M."/>
            <person name="Farmer A.D."/>
            <person name="Fouteau S."/>
            <person name="Franken C."/>
            <person name="Gibelin C."/>
            <person name="Gish J."/>
            <person name="Goldstein S."/>
            <person name="Gonzalez A.J."/>
            <person name="Green P.J."/>
            <person name="Hallab A."/>
            <person name="Hartog M."/>
            <person name="Hua A."/>
            <person name="Humphray S.J."/>
            <person name="Jeong D.H."/>
            <person name="Jing Y."/>
            <person name="Jocker A."/>
            <person name="Kenton S.M."/>
            <person name="Kim D.J."/>
            <person name="Klee K."/>
            <person name="Lai H."/>
            <person name="Lang C."/>
            <person name="Lin S."/>
            <person name="Macmil S.L."/>
            <person name="Magdelenat G."/>
            <person name="Matthews L."/>
            <person name="McCorrison J."/>
            <person name="Monaghan E.L."/>
            <person name="Mun J.H."/>
            <person name="Najar F.Z."/>
            <person name="Nicholson C."/>
            <person name="Noirot C."/>
            <person name="O'Bleness M."/>
            <person name="Paule C.R."/>
            <person name="Poulain J."/>
            <person name="Prion F."/>
            <person name="Qin B."/>
            <person name="Qu C."/>
            <person name="Retzel E.F."/>
            <person name="Riddle C."/>
            <person name="Sallet E."/>
            <person name="Samain S."/>
            <person name="Samson N."/>
            <person name="Sanders I."/>
            <person name="Saurat O."/>
            <person name="Scarpelli C."/>
            <person name="Schiex T."/>
            <person name="Segurens B."/>
            <person name="Severin A.J."/>
            <person name="Sherrier D.J."/>
            <person name="Shi R."/>
            <person name="Sims S."/>
            <person name="Singer S.R."/>
            <person name="Sinharoy S."/>
            <person name="Sterck L."/>
            <person name="Viollet A."/>
            <person name="Wang B.B."/>
            <person name="Wang K."/>
            <person name="Wang M."/>
            <person name="Wang X."/>
            <person name="Warfsmann J."/>
            <person name="Weissenbach J."/>
            <person name="White D.D."/>
            <person name="White J.D."/>
            <person name="Wiley G.B."/>
            <person name="Wincker P."/>
            <person name="Xing Y."/>
            <person name="Yang L."/>
            <person name="Yao Z."/>
            <person name="Ying F."/>
            <person name="Zhai J."/>
            <person name="Zhou L."/>
            <person name="Zuber A."/>
            <person name="Denarie J."/>
            <person name="Dixon R.A."/>
            <person name="May G.D."/>
            <person name="Schwartz D.C."/>
            <person name="Rogers J."/>
            <person name="Quetier F."/>
            <person name="Town C.D."/>
            <person name="Roe B.A."/>
        </authorList>
    </citation>
    <scope>NUCLEOTIDE SEQUENCE [LARGE SCALE GENOMIC DNA]</scope>
    <source>
        <strain evidence="2">A17</strain>
        <strain evidence="3 4">cv. Jemalong A17</strain>
    </source>
</reference>
<accession>A0A072V4W3</accession>
<keyword evidence="4" id="KW-1185">Reference proteome</keyword>
<dbReference type="EMBL" id="CM001219">
    <property type="protein sequence ID" value="KEH33235.1"/>
    <property type="molecule type" value="Genomic_DNA"/>
</dbReference>
<evidence type="ECO:0000313" key="2">
    <source>
        <dbReference type="EMBL" id="KEH33235.1"/>
    </source>
</evidence>
<reference evidence="3" key="3">
    <citation type="submission" date="2015-04" db="UniProtKB">
        <authorList>
            <consortium name="EnsemblPlants"/>
        </authorList>
    </citation>
    <scope>IDENTIFICATION</scope>
    <source>
        <strain evidence="3">cv. Jemalong A17</strain>
    </source>
</reference>
<dbReference type="PANTHER" id="PTHR31104">
    <property type="entry name" value="PEPTIDE-N4-(N-ACETYL-BETA-GLUCOSAMINYL)ASPARAGINE AMIDASE A PROTEIN"/>
    <property type="match status" value="1"/>
</dbReference>
<feature type="domain" description="Peptide N-acetyl-beta-D-glucosaminyl asparaginase amidase A N-terminal" evidence="1">
    <location>
        <begin position="12"/>
        <end position="60"/>
    </location>
</feature>
<name>A0A072V4W3_MEDTR</name>
<proteinExistence type="predicted"/>
<protein>
    <submittedName>
        <fullName evidence="2">Peptide N-acetyl-beta-D-glucosaminyl asparaginase amidase A</fullName>
    </submittedName>
</protein>
<dbReference type="AlphaFoldDB" id="A0A072V4W3"/>
<evidence type="ECO:0000313" key="4">
    <source>
        <dbReference type="Proteomes" id="UP000002051"/>
    </source>
</evidence>
<dbReference type="Proteomes" id="UP000002051">
    <property type="component" value="Chromosome 3"/>
</dbReference>
<gene>
    <name evidence="2" type="ordered locus">MTR_3g029720</name>
</gene>
<dbReference type="PaxDb" id="3880-AES90814"/>
<sequence length="102" mass="11881">MKMLFQFQDQGRKKTVLELYVSFHGNDEFWYSNPLNSYITTNGLDTERGNGAYREVCVTICAPVLREKKKKMSKKGEEEKMNSMKMKKDEGIFVHSHAILLI</sequence>
<organism evidence="2 4">
    <name type="scientific">Medicago truncatula</name>
    <name type="common">Barrel medic</name>
    <name type="synonym">Medicago tribuloides</name>
    <dbReference type="NCBI Taxonomy" id="3880"/>
    <lineage>
        <taxon>Eukaryota</taxon>
        <taxon>Viridiplantae</taxon>
        <taxon>Streptophyta</taxon>
        <taxon>Embryophyta</taxon>
        <taxon>Tracheophyta</taxon>
        <taxon>Spermatophyta</taxon>
        <taxon>Magnoliopsida</taxon>
        <taxon>eudicotyledons</taxon>
        <taxon>Gunneridae</taxon>
        <taxon>Pentapetalae</taxon>
        <taxon>rosids</taxon>
        <taxon>fabids</taxon>
        <taxon>Fabales</taxon>
        <taxon>Fabaceae</taxon>
        <taxon>Papilionoideae</taxon>
        <taxon>50 kb inversion clade</taxon>
        <taxon>NPAAA clade</taxon>
        <taxon>Hologalegina</taxon>
        <taxon>IRL clade</taxon>
        <taxon>Trifolieae</taxon>
        <taxon>Medicago</taxon>
    </lineage>
</organism>
<reference evidence="2 4" key="2">
    <citation type="journal article" date="2014" name="BMC Genomics">
        <title>An improved genome release (version Mt4.0) for the model legume Medicago truncatula.</title>
        <authorList>
            <person name="Tang H."/>
            <person name="Krishnakumar V."/>
            <person name="Bidwell S."/>
            <person name="Rosen B."/>
            <person name="Chan A."/>
            <person name="Zhou S."/>
            <person name="Gentzbittel L."/>
            <person name="Childs K.L."/>
            <person name="Yandell M."/>
            <person name="Gundlach H."/>
            <person name="Mayer K.F."/>
            <person name="Schwartz D.C."/>
            <person name="Town C.D."/>
        </authorList>
    </citation>
    <scope>GENOME REANNOTATION</scope>
    <source>
        <strain evidence="2">A17</strain>
        <strain evidence="3 4">cv. Jemalong A17</strain>
    </source>
</reference>
<dbReference type="InterPro" id="IPR021102">
    <property type="entry name" value="PNGase_A"/>
</dbReference>